<evidence type="ECO:0000259" key="7">
    <source>
        <dbReference type="PROSITE" id="PS50025"/>
    </source>
</evidence>
<evidence type="ECO:0000256" key="2">
    <source>
        <dbReference type="ARBA" id="ARBA00022525"/>
    </source>
</evidence>
<evidence type="ECO:0000256" key="5">
    <source>
        <dbReference type="ARBA" id="ARBA00023180"/>
    </source>
</evidence>
<evidence type="ECO:0000256" key="3">
    <source>
        <dbReference type="ARBA" id="ARBA00022737"/>
    </source>
</evidence>
<keyword evidence="3" id="KW-0677">Repeat</keyword>
<dbReference type="Pfam" id="PF00054">
    <property type="entry name" value="Laminin_G_1"/>
    <property type="match status" value="1"/>
</dbReference>
<evidence type="ECO:0000256" key="4">
    <source>
        <dbReference type="ARBA" id="ARBA00023157"/>
    </source>
</evidence>
<dbReference type="FunFam" id="2.60.120.200:FF:000129">
    <property type="entry name" value="Vitamin K-dependent protein S"/>
    <property type="match status" value="1"/>
</dbReference>
<organism evidence="8 9">
    <name type="scientific">Rhinopithecus bieti</name>
    <name type="common">Black snub-nosed monkey</name>
    <name type="synonym">Pygathrix bieti</name>
    <dbReference type="NCBI Taxonomy" id="61621"/>
    <lineage>
        <taxon>Eukaryota</taxon>
        <taxon>Metazoa</taxon>
        <taxon>Chordata</taxon>
        <taxon>Craniata</taxon>
        <taxon>Vertebrata</taxon>
        <taxon>Euteleostomi</taxon>
        <taxon>Mammalia</taxon>
        <taxon>Eutheria</taxon>
        <taxon>Euarchontoglires</taxon>
        <taxon>Primates</taxon>
        <taxon>Haplorrhini</taxon>
        <taxon>Catarrhini</taxon>
        <taxon>Cercopithecidae</taxon>
        <taxon>Colobinae</taxon>
        <taxon>Rhinopithecus</taxon>
    </lineage>
</organism>
<evidence type="ECO:0000256" key="6">
    <source>
        <dbReference type="PROSITE-ProRule" id="PRU00122"/>
    </source>
</evidence>
<keyword evidence="9" id="KW-1185">Reference proteome</keyword>
<dbReference type="PROSITE" id="PS50025">
    <property type="entry name" value="LAM_G_DOMAIN"/>
    <property type="match status" value="1"/>
</dbReference>
<reference evidence="8" key="2">
    <citation type="submission" date="2025-08" db="UniProtKB">
        <authorList>
            <consortium name="Ensembl"/>
        </authorList>
    </citation>
    <scope>IDENTIFICATION</scope>
</reference>
<evidence type="ECO:0000313" key="8">
    <source>
        <dbReference type="Ensembl" id="ENSRBIP00000008265.1"/>
    </source>
</evidence>
<name>A0A2K6KAE7_RHIBE</name>
<dbReference type="Pfam" id="PF02210">
    <property type="entry name" value="Laminin_G_2"/>
    <property type="match status" value="1"/>
</dbReference>
<dbReference type="AlphaFoldDB" id="A0A2K6KAE7"/>
<dbReference type="InterPro" id="IPR013320">
    <property type="entry name" value="ConA-like_dom_sf"/>
</dbReference>
<reference evidence="8" key="3">
    <citation type="submission" date="2025-09" db="UniProtKB">
        <authorList>
            <consortium name="Ensembl"/>
        </authorList>
    </citation>
    <scope>IDENTIFICATION</scope>
</reference>
<sequence>MLEELEHSISIKIAKEAVMDINKPGPLFKPENGLLETKVYFAGFPRKVESELIKPINPRLDGCIRSWNLMKQGASGIKEIIQEKQNKHCLVTVEKGSYYPGSGIAQFHIDYNNGSNAEGWHINVTLNIRPSMGTGVMLALVSGNNTVPFAVSLVDSTSEKSQDIVLSVENTVIYRIQALSLCSNQRSHLEFRVNRNNLELLTPLKIETISDEELRRQLAILDKAMTGKVATYLGGLPDVPFSATPVNAFYNGCMEVNINDVQLDLDEAISKHNDIRAHSCPSVWKKTKNS</sequence>
<feature type="domain" description="Laminin G" evidence="7">
    <location>
        <begin position="98"/>
        <end position="280"/>
    </location>
</feature>
<dbReference type="PANTHER" id="PTHR24040">
    <property type="entry name" value="LAMININ G-LIKE DOMAIN-CONTAINING PROTEIN"/>
    <property type="match status" value="1"/>
</dbReference>
<protein>
    <submittedName>
        <fullName evidence="8">Protein S</fullName>
    </submittedName>
</protein>
<dbReference type="InterPro" id="IPR051145">
    <property type="entry name" value="GAS-SHBG-PROS"/>
</dbReference>
<keyword evidence="4 6" id="KW-1015">Disulfide bond</keyword>
<reference evidence="8 9" key="1">
    <citation type="submission" date="2016-06" db="EMBL/GenBank/DDBJ databases">
        <title>Genome of Rhinopithecus bieti.</title>
        <authorList>
            <person name="Wu"/>
            <person name="C.-I. and Zhang"/>
            <person name="Y."/>
        </authorList>
    </citation>
    <scope>NUCLEOTIDE SEQUENCE</scope>
</reference>
<evidence type="ECO:0000256" key="1">
    <source>
        <dbReference type="ARBA" id="ARBA00004613"/>
    </source>
</evidence>
<gene>
    <name evidence="8" type="primary">PROS1</name>
</gene>
<dbReference type="SUPFAM" id="SSF49899">
    <property type="entry name" value="Concanavalin A-like lectins/glucanases"/>
    <property type="match status" value="2"/>
</dbReference>
<dbReference type="GO" id="GO:0005615">
    <property type="term" value="C:extracellular space"/>
    <property type="evidence" value="ECO:0007669"/>
    <property type="project" value="TreeGrafter"/>
</dbReference>
<keyword evidence="2" id="KW-0964">Secreted</keyword>
<dbReference type="Gene3D" id="2.60.120.200">
    <property type="match status" value="1"/>
</dbReference>
<proteinExistence type="predicted"/>
<dbReference type="PANTHER" id="PTHR24040:SF0">
    <property type="entry name" value="VITAMIN K-DEPENDENT PROTEIN S"/>
    <property type="match status" value="1"/>
</dbReference>
<keyword evidence="5" id="KW-0325">Glycoprotein</keyword>
<accession>A0A2K6KAE7</accession>
<feature type="disulfide bond" evidence="6">
    <location>
        <begin position="253"/>
        <end position="280"/>
    </location>
</feature>
<dbReference type="Proteomes" id="UP000233180">
    <property type="component" value="Unassembled WGS sequence"/>
</dbReference>
<comment type="subcellular location">
    <subcellularLocation>
        <location evidence="1">Secreted</location>
    </subcellularLocation>
</comment>
<dbReference type="GeneTree" id="ENSGT00940000154035"/>
<dbReference type="Ensembl" id="ENSRBIT00000031868.1">
    <property type="protein sequence ID" value="ENSRBIP00000008265.1"/>
    <property type="gene ID" value="ENSRBIG00000028014.1"/>
</dbReference>
<evidence type="ECO:0000313" key="9">
    <source>
        <dbReference type="Proteomes" id="UP000233180"/>
    </source>
</evidence>
<dbReference type="InterPro" id="IPR001791">
    <property type="entry name" value="Laminin_G"/>
</dbReference>